<protein>
    <submittedName>
        <fullName evidence="8">Anaerobic sulfatase maturase</fullName>
    </submittedName>
</protein>
<gene>
    <name evidence="8" type="ORF">FEM41_07795</name>
</gene>
<keyword evidence="5" id="KW-0411">Iron-sulfur</keyword>
<dbReference type="InterPro" id="IPR023885">
    <property type="entry name" value="4Fe4S-binding_SPASM_dom"/>
</dbReference>
<keyword evidence="2" id="KW-0949">S-adenosyl-L-methionine</keyword>
<dbReference type="PANTHER" id="PTHR43273:SF3">
    <property type="entry name" value="ANAEROBIC SULFATASE-MATURATING ENZYME HOMOLOG ASLB-RELATED"/>
    <property type="match status" value="1"/>
</dbReference>
<reference evidence="8 9" key="1">
    <citation type="submission" date="2019-05" db="EMBL/GenBank/DDBJ databases">
        <title>Complete genome sequence of Izhakiella calystegiae KSNA2, an endophyte isolated from beach morning glory (Calystegia soldanella).</title>
        <authorList>
            <person name="Jiang L."/>
            <person name="Jeong J.C."/>
            <person name="Kim C.Y."/>
            <person name="Kim D.H."/>
            <person name="Kim S.W."/>
            <person name="Lee j."/>
        </authorList>
    </citation>
    <scope>NUCLEOTIDE SEQUENCE [LARGE SCALE GENOMIC DNA]</scope>
    <source>
        <strain evidence="8 9">KSNA2</strain>
    </source>
</reference>
<evidence type="ECO:0000313" key="8">
    <source>
        <dbReference type="EMBL" id="QCT19562.1"/>
    </source>
</evidence>
<accession>A0A4P8YM39</accession>
<dbReference type="AlphaFoldDB" id="A0A4P8YM39"/>
<comment type="similarity">
    <text evidence="6">Belongs to the radical SAM superfamily. Anaerobic sulfatase-maturating enzyme family.</text>
</comment>
<dbReference type="PROSITE" id="PS51918">
    <property type="entry name" value="RADICAL_SAM"/>
    <property type="match status" value="1"/>
</dbReference>
<dbReference type="SFLD" id="SFLDG01384">
    <property type="entry name" value="thioether_bond_formation_requi"/>
    <property type="match status" value="1"/>
</dbReference>
<dbReference type="Proteomes" id="UP000302163">
    <property type="component" value="Chromosome"/>
</dbReference>
<dbReference type="NCBIfam" id="TIGR04085">
    <property type="entry name" value="rSAM_more_4Fe4S"/>
    <property type="match status" value="1"/>
</dbReference>
<dbReference type="SFLD" id="SFLDG01072">
    <property type="entry name" value="dehydrogenase_like"/>
    <property type="match status" value="1"/>
</dbReference>
<dbReference type="GO" id="GO:0051536">
    <property type="term" value="F:iron-sulfur cluster binding"/>
    <property type="evidence" value="ECO:0007669"/>
    <property type="project" value="UniProtKB-KW"/>
</dbReference>
<keyword evidence="3" id="KW-0479">Metal-binding</keyword>
<dbReference type="SFLD" id="SFLDS00029">
    <property type="entry name" value="Radical_SAM"/>
    <property type="match status" value="1"/>
</dbReference>
<dbReference type="Pfam" id="PF04055">
    <property type="entry name" value="Radical_SAM"/>
    <property type="match status" value="1"/>
</dbReference>
<sequence>MNISTLRQHQIPVRTVPRAAVPFHLLIKPVGPSCNLACRYCYYPQRDTPPGKIDDEVLETFIRQYIAAQPPGVKEINFVWQGGEPLMAGIGFYKRALALQQRHTPPGVTVSNSLQTNATLVTEAWCQLFRQYGFIIGVSLDGDATLQNSHRPDKRGNGSYQDALRGVRLLQQHGVEFNVLVVVHNGVVERAREIYDHLVGLGARLLQFQPLMAEGDAVDQGYQLSAEGWGRFMVTILRRWKKRRDIGRVFVMNIEHALAQYFTGVSPVCVHSARCGTNLVLEQDGQIYACDHLIDDKHRLGSLNGDTPLADMVEASTRLPFGRRKSSRPECQRCSVRILCQGGCPAHLDARGQNALCAGYFRFFNELVTPLRRWPRDMAGFNAWRATL</sequence>
<evidence type="ECO:0000313" key="9">
    <source>
        <dbReference type="Proteomes" id="UP000302163"/>
    </source>
</evidence>
<evidence type="ECO:0000256" key="6">
    <source>
        <dbReference type="ARBA" id="ARBA00023601"/>
    </source>
</evidence>
<organism evidence="8 9">
    <name type="scientific">Jejubacter calystegiae</name>
    <dbReference type="NCBI Taxonomy" id="2579935"/>
    <lineage>
        <taxon>Bacteria</taxon>
        <taxon>Pseudomonadati</taxon>
        <taxon>Pseudomonadota</taxon>
        <taxon>Gammaproteobacteria</taxon>
        <taxon>Enterobacterales</taxon>
        <taxon>Enterobacteriaceae</taxon>
        <taxon>Jejubacter</taxon>
    </lineage>
</organism>
<comment type="cofactor">
    <cofactor evidence="1">
        <name>[4Fe-4S] cluster</name>
        <dbReference type="ChEBI" id="CHEBI:49883"/>
    </cofactor>
</comment>
<keyword evidence="4" id="KW-0408">Iron</keyword>
<feature type="domain" description="Radical SAM core" evidence="7">
    <location>
        <begin position="17"/>
        <end position="242"/>
    </location>
</feature>
<evidence type="ECO:0000256" key="3">
    <source>
        <dbReference type="ARBA" id="ARBA00022723"/>
    </source>
</evidence>
<dbReference type="EMBL" id="CP040428">
    <property type="protein sequence ID" value="QCT19562.1"/>
    <property type="molecule type" value="Genomic_DNA"/>
</dbReference>
<evidence type="ECO:0000256" key="5">
    <source>
        <dbReference type="ARBA" id="ARBA00023014"/>
    </source>
</evidence>
<dbReference type="NCBIfam" id="TIGR03942">
    <property type="entry name" value="sulfatase_rSAM"/>
    <property type="match status" value="1"/>
</dbReference>
<dbReference type="Gene3D" id="3.20.20.70">
    <property type="entry name" value="Aldolase class I"/>
    <property type="match status" value="1"/>
</dbReference>
<dbReference type="RefSeq" id="WP_138095445.1">
    <property type="nucleotide sequence ID" value="NZ_CP040428.1"/>
</dbReference>
<dbReference type="PANTHER" id="PTHR43273">
    <property type="entry name" value="ANAEROBIC SULFATASE-MATURATING ENZYME HOMOLOG ASLB-RELATED"/>
    <property type="match status" value="1"/>
</dbReference>
<proteinExistence type="inferred from homology"/>
<dbReference type="InterPro" id="IPR023867">
    <property type="entry name" value="Sulphatase_maturase_rSAM"/>
</dbReference>
<dbReference type="SUPFAM" id="SSF102114">
    <property type="entry name" value="Radical SAM enzymes"/>
    <property type="match status" value="1"/>
</dbReference>
<dbReference type="InterPro" id="IPR013785">
    <property type="entry name" value="Aldolase_TIM"/>
</dbReference>
<evidence type="ECO:0000259" key="7">
    <source>
        <dbReference type="PROSITE" id="PS51918"/>
    </source>
</evidence>
<dbReference type="InterPro" id="IPR007197">
    <property type="entry name" value="rSAM"/>
</dbReference>
<dbReference type="SFLD" id="SFLDG01386">
    <property type="entry name" value="main_SPASM_domain-containing"/>
    <property type="match status" value="1"/>
</dbReference>
<keyword evidence="9" id="KW-1185">Reference proteome</keyword>
<evidence type="ECO:0000256" key="4">
    <source>
        <dbReference type="ARBA" id="ARBA00023004"/>
    </source>
</evidence>
<dbReference type="GO" id="GO:0046872">
    <property type="term" value="F:metal ion binding"/>
    <property type="evidence" value="ECO:0007669"/>
    <property type="project" value="UniProtKB-KW"/>
</dbReference>
<dbReference type="KEGG" id="izh:FEM41_07795"/>
<name>A0A4P8YM39_9ENTR</name>
<evidence type="ECO:0000256" key="2">
    <source>
        <dbReference type="ARBA" id="ARBA00022691"/>
    </source>
</evidence>
<dbReference type="SFLD" id="SFLDG01067">
    <property type="entry name" value="SPASM/twitch_domain_containing"/>
    <property type="match status" value="1"/>
</dbReference>
<evidence type="ECO:0000256" key="1">
    <source>
        <dbReference type="ARBA" id="ARBA00001966"/>
    </source>
</evidence>
<dbReference type="CDD" id="cd01335">
    <property type="entry name" value="Radical_SAM"/>
    <property type="match status" value="1"/>
</dbReference>
<dbReference type="OrthoDB" id="9782387at2"/>
<dbReference type="GO" id="GO:0016491">
    <property type="term" value="F:oxidoreductase activity"/>
    <property type="evidence" value="ECO:0007669"/>
    <property type="project" value="InterPro"/>
</dbReference>
<dbReference type="InterPro" id="IPR058240">
    <property type="entry name" value="rSAM_sf"/>
</dbReference>